<gene>
    <name evidence="2" type="ORF">SAMN02746064_00455</name>
</gene>
<organism evidence="2 3">
    <name type="scientific">Alkalibacter saccharofermentans DSM 14828</name>
    <dbReference type="NCBI Taxonomy" id="1120975"/>
    <lineage>
        <taxon>Bacteria</taxon>
        <taxon>Bacillati</taxon>
        <taxon>Bacillota</taxon>
        <taxon>Clostridia</taxon>
        <taxon>Eubacteriales</taxon>
        <taxon>Eubacteriaceae</taxon>
        <taxon>Alkalibacter</taxon>
    </lineage>
</organism>
<evidence type="ECO:0000313" key="2">
    <source>
        <dbReference type="EMBL" id="SHE42314.1"/>
    </source>
</evidence>
<keyword evidence="1" id="KW-0732">Signal</keyword>
<dbReference type="EMBL" id="FQTU01000002">
    <property type="protein sequence ID" value="SHE42314.1"/>
    <property type="molecule type" value="Genomic_DNA"/>
</dbReference>
<accession>A0A1M4TD54</accession>
<dbReference type="Proteomes" id="UP000184251">
    <property type="component" value="Unassembled WGS sequence"/>
</dbReference>
<dbReference type="RefSeq" id="WP_073269456.1">
    <property type="nucleotide sequence ID" value="NZ_FQTU01000002.1"/>
</dbReference>
<dbReference type="PROSITE" id="PS51257">
    <property type="entry name" value="PROKAR_LIPOPROTEIN"/>
    <property type="match status" value="1"/>
</dbReference>
<feature type="signal peptide" evidence="1">
    <location>
        <begin position="1"/>
        <end position="27"/>
    </location>
</feature>
<keyword evidence="3" id="KW-1185">Reference proteome</keyword>
<protein>
    <submittedName>
        <fullName evidence="2">Uncharacterized protein</fullName>
    </submittedName>
</protein>
<evidence type="ECO:0000313" key="3">
    <source>
        <dbReference type="Proteomes" id="UP000184251"/>
    </source>
</evidence>
<reference evidence="2 3" key="1">
    <citation type="submission" date="2016-11" db="EMBL/GenBank/DDBJ databases">
        <authorList>
            <person name="Jaros S."/>
            <person name="Januszkiewicz K."/>
            <person name="Wedrychowicz H."/>
        </authorList>
    </citation>
    <scope>NUCLEOTIDE SEQUENCE [LARGE SCALE GENOMIC DNA]</scope>
    <source>
        <strain evidence="2 3">DSM 14828</strain>
    </source>
</reference>
<name>A0A1M4TD54_9FIRM</name>
<sequence>MKKLKMKFCYLIFFSLISISLITSSCAKSESNAEPDKSYDTMIDAANAVLENVDKDLYFAYGLYLYQSQEFYDAKEISYNLTFYEFVKNSNDINIYNYVVGDSIELIYTKYRTLPENHAKSIRASDWQIQLDSIADYENLIPFVVDLAKENGEELEKDAFLYSNSLIGYFEDDMFYIGKGKYTDFHKIAQYDTSTEELIFLPSYGNNDNPDYSRAFEQPISKEDIDSVLYKVVVDSEIDEENLRFIYDEITKFDDYSLQTIWFYDSIDAAYSIEDDACYNVGELSKLEYDKDPVFFEPVDGFSQISLQQLQGLFPEANLTISKFDEVIRRISSGELVDDRNPDKEPVKEYTKIIHEYSYTLEVYEDGSWNSVGASAPSSEILIR</sequence>
<dbReference type="AlphaFoldDB" id="A0A1M4TD54"/>
<feature type="chain" id="PRO_5012296246" evidence="1">
    <location>
        <begin position="28"/>
        <end position="384"/>
    </location>
</feature>
<evidence type="ECO:0000256" key="1">
    <source>
        <dbReference type="SAM" id="SignalP"/>
    </source>
</evidence>
<proteinExistence type="predicted"/>